<dbReference type="InterPro" id="IPR058093">
    <property type="entry name" value="LA_2272-like"/>
</dbReference>
<evidence type="ECO:0000256" key="1">
    <source>
        <dbReference type="SAM" id="SignalP"/>
    </source>
</evidence>
<keyword evidence="3" id="KW-1185">Reference proteome</keyword>
<evidence type="ECO:0000313" key="2">
    <source>
        <dbReference type="EMBL" id="QDH80287.1"/>
    </source>
</evidence>
<gene>
    <name evidence="2" type="ORF">FKX85_15080</name>
</gene>
<evidence type="ECO:0000313" key="3">
    <source>
        <dbReference type="Proteomes" id="UP000316614"/>
    </source>
</evidence>
<organism evidence="2 3">
    <name type="scientific">Echinicola soli</name>
    <dbReference type="NCBI Taxonomy" id="2591634"/>
    <lineage>
        <taxon>Bacteria</taxon>
        <taxon>Pseudomonadati</taxon>
        <taxon>Bacteroidota</taxon>
        <taxon>Cytophagia</taxon>
        <taxon>Cytophagales</taxon>
        <taxon>Cyclobacteriaceae</taxon>
        <taxon>Echinicola</taxon>
    </lineage>
</organism>
<keyword evidence="1" id="KW-0732">Signal</keyword>
<feature type="signal peptide" evidence="1">
    <location>
        <begin position="1"/>
        <end position="21"/>
    </location>
</feature>
<dbReference type="Proteomes" id="UP000316614">
    <property type="component" value="Chromosome"/>
</dbReference>
<dbReference type="RefSeq" id="WP_141615521.1">
    <property type="nucleotide sequence ID" value="NZ_CP041253.1"/>
</dbReference>
<dbReference type="OrthoDB" id="5505971at2"/>
<proteinExistence type="predicted"/>
<feature type="chain" id="PRO_5021726392" evidence="1">
    <location>
        <begin position="22"/>
        <end position="346"/>
    </location>
</feature>
<sequence length="346" mass="37340">MKTIRILLAAVSVLVSQWTFGQNDSIPIYTIMYNQAPEGFDYPLIGFVNNAHGNHKGAQIGFINTNTKAFTGAQVGFVNSIGDYQNGLQVGFVNSTNGPVKGMQVGFVNSSADSVNGTQLGFVNTQEHESTGLQTGFINTSTKKLNGAQVGFVNSNPIEVTGAQIGFVNTTGKLSTLQLGFVNFADSIKKGGIPIGFLSIVKQGGYQAIEVGYNELFPYNLSVKIGIPALYTTINGAFNPDFDDEFAVGAGLGSNIAVGPVFFINPEAYYLYHVHAENSITRASFNFGANLSPRVQFVAGPSVSWIRYADDYDVIDPAFSFYRERFDENDELIVGINAALRIQLSK</sequence>
<protein>
    <submittedName>
        <fullName evidence="2">Uncharacterized protein</fullName>
    </submittedName>
</protein>
<dbReference type="AlphaFoldDB" id="A0A514CKL1"/>
<accession>A0A514CKL1</accession>
<dbReference type="NCBIfam" id="NF047436">
    <property type="entry name" value="LA_2272_repeat"/>
    <property type="match status" value="3"/>
</dbReference>
<dbReference type="EMBL" id="CP041253">
    <property type="protein sequence ID" value="QDH80287.1"/>
    <property type="molecule type" value="Genomic_DNA"/>
</dbReference>
<reference evidence="2 3" key="1">
    <citation type="submission" date="2019-06" db="EMBL/GenBank/DDBJ databases">
        <title>Echinicola alkalisoli sp. nov. isolated from saline soil.</title>
        <authorList>
            <person name="Sun J.-Q."/>
            <person name="Xu L."/>
        </authorList>
    </citation>
    <scope>NUCLEOTIDE SEQUENCE [LARGE SCALE GENOMIC DNA]</scope>
    <source>
        <strain evidence="2 3">LN3S3</strain>
    </source>
</reference>
<dbReference type="KEGG" id="echi:FKX85_15080"/>
<name>A0A514CKL1_9BACT</name>